<dbReference type="InterPro" id="IPR000719">
    <property type="entry name" value="Prot_kinase_dom"/>
</dbReference>
<evidence type="ECO:0000256" key="1">
    <source>
        <dbReference type="ARBA" id="ARBA00004236"/>
    </source>
</evidence>
<dbReference type="Proteomes" id="UP000515151">
    <property type="component" value="Chromosome 7"/>
</dbReference>
<evidence type="ECO:0000256" key="11">
    <source>
        <dbReference type="PROSITE-ProRule" id="PRU10141"/>
    </source>
</evidence>
<dbReference type="InterPro" id="IPR001245">
    <property type="entry name" value="Ser-Thr/Tyr_kinase_cat_dom"/>
</dbReference>
<dbReference type="SUPFAM" id="SSF56112">
    <property type="entry name" value="Protein kinase-like (PK-like)"/>
    <property type="match status" value="1"/>
</dbReference>
<reference evidence="14" key="1">
    <citation type="journal article" date="2020" name="Plant Biotechnol. J.">
        <title>The pomegranate (Punica granatum L.) draft genome dissects genetic divergence between soft- and hard-seeded cultivars.</title>
        <authorList>
            <person name="Luo X."/>
            <person name="Li H."/>
            <person name="Wu Z."/>
            <person name="Yao W."/>
            <person name="Zhao P."/>
            <person name="Cao D."/>
            <person name="Yu H."/>
            <person name="Li K."/>
            <person name="Poudel K."/>
            <person name="Zhao D."/>
            <person name="Zhang F."/>
            <person name="Xia X."/>
            <person name="Chen L."/>
            <person name="Wang Q."/>
            <person name="Jing D."/>
            <person name="Cao S."/>
        </authorList>
    </citation>
    <scope>NUCLEOTIDE SEQUENCE [LARGE SCALE GENOMIC DNA]</scope>
    <source>
        <strain evidence="14">cv. Tunisia</strain>
    </source>
</reference>
<dbReference type="InterPro" id="IPR011009">
    <property type="entry name" value="Kinase-like_dom_sf"/>
</dbReference>
<protein>
    <recommendedName>
        <fullName evidence="2">non-specific serine/threonine protein kinase</fullName>
        <ecNumber evidence="2">2.7.11.1</ecNumber>
    </recommendedName>
</protein>
<dbReference type="PROSITE" id="PS00108">
    <property type="entry name" value="PROTEIN_KINASE_ST"/>
    <property type="match status" value="1"/>
</dbReference>
<evidence type="ECO:0000256" key="10">
    <source>
        <dbReference type="ARBA" id="ARBA00048679"/>
    </source>
</evidence>
<dbReference type="InterPro" id="IPR017441">
    <property type="entry name" value="Protein_kinase_ATP_BS"/>
</dbReference>
<evidence type="ECO:0000313" key="15">
    <source>
        <dbReference type="RefSeq" id="XP_031405154.1"/>
    </source>
</evidence>
<dbReference type="FunFam" id="1.10.510.10:FF:000095">
    <property type="entry name" value="protein STRUBBELIG-RECEPTOR FAMILY 8"/>
    <property type="match status" value="1"/>
</dbReference>
<evidence type="ECO:0000313" key="14">
    <source>
        <dbReference type="Proteomes" id="UP000515151"/>
    </source>
</evidence>
<dbReference type="AlphaFoldDB" id="A0A6P8EF70"/>
<evidence type="ECO:0000256" key="4">
    <source>
        <dbReference type="ARBA" id="ARBA00022527"/>
    </source>
</evidence>
<dbReference type="FunFam" id="3.30.200.20:FF:000228">
    <property type="entry name" value="Serine/threonine-protein kinase BIK1"/>
    <property type="match status" value="1"/>
</dbReference>
<dbReference type="Gene3D" id="3.30.200.20">
    <property type="entry name" value="Phosphorylase Kinase, domain 1"/>
    <property type="match status" value="1"/>
</dbReference>
<keyword evidence="4 12" id="KW-0723">Serine/threonine-protein kinase</keyword>
<evidence type="ECO:0000256" key="5">
    <source>
        <dbReference type="ARBA" id="ARBA00022679"/>
    </source>
</evidence>
<dbReference type="EC" id="2.7.11.1" evidence="2"/>
<dbReference type="RefSeq" id="XP_031405154.1">
    <property type="nucleotide sequence ID" value="XM_031549294.1"/>
</dbReference>
<keyword evidence="3" id="KW-0472">Membrane</keyword>
<evidence type="ECO:0000256" key="8">
    <source>
        <dbReference type="ARBA" id="ARBA00022840"/>
    </source>
</evidence>
<comment type="similarity">
    <text evidence="12">Belongs to the protein kinase superfamily.</text>
</comment>
<dbReference type="Gene3D" id="1.10.510.10">
    <property type="entry name" value="Transferase(Phosphotransferase) domain 1"/>
    <property type="match status" value="1"/>
</dbReference>
<dbReference type="OrthoDB" id="4062651at2759"/>
<keyword evidence="8 11" id="KW-0067">ATP-binding</keyword>
<evidence type="ECO:0000256" key="3">
    <source>
        <dbReference type="ARBA" id="ARBA00022475"/>
    </source>
</evidence>
<sequence length="362" mass="39965">MGNCLNYQAAASSGSVEVLTPASSLFFTPTSTTTSIDSGNGRSTPRSEAEILASPYLKVFKFDRLRVATQDFHIDGLLGEGGFGCVFKGWLHQLTLRATKPGKGMAVAVKKLVPHGTQGHEEWLSEVNYLGQLHHPNLVKLIGYCQEGEHRLLVYEYMPRGSLESHLFGTWPQPLPWGVRVKVAIGAARGLAFLHESEQPVIYRDFKASNILLDMDFNAKLSDFGLARAGPTGDQTHVSTRVMGTQGYAAPEYIQTGRLTTKCDVFSFGVVLLELLSGRRAIDGTKVGIERNLLAWARLYISSTRRLFRIVDPRLHGRFSQKGAYMMALLAMQCVGEASQRPSMSEVVVILERLSVPTDKYK</sequence>
<evidence type="ECO:0000259" key="13">
    <source>
        <dbReference type="PROSITE" id="PS50011"/>
    </source>
</evidence>
<keyword evidence="5" id="KW-0808">Transferase</keyword>
<keyword evidence="7 15" id="KW-0418">Kinase</keyword>
<gene>
    <name evidence="15" type="primary">LOC116214054</name>
</gene>
<comment type="catalytic activity">
    <reaction evidence="10">
        <text>L-seryl-[protein] + ATP = O-phospho-L-seryl-[protein] + ADP + H(+)</text>
        <dbReference type="Rhea" id="RHEA:17989"/>
        <dbReference type="Rhea" id="RHEA-COMP:9863"/>
        <dbReference type="Rhea" id="RHEA-COMP:11604"/>
        <dbReference type="ChEBI" id="CHEBI:15378"/>
        <dbReference type="ChEBI" id="CHEBI:29999"/>
        <dbReference type="ChEBI" id="CHEBI:30616"/>
        <dbReference type="ChEBI" id="CHEBI:83421"/>
        <dbReference type="ChEBI" id="CHEBI:456216"/>
        <dbReference type="EC" id="2.7.11.1"/>
    </reaction>
</comment>
<dbReference type="InterPro" id="IPR008271">
    <property type="entry name" value="Ser/Thr_kinase_AS"/>
</dbReference>
<dbReference type="InterPro" id="IPR050823">
    <property type="entry name" value="Plant_Ser_Thr_Prot_Kinase"/>
</dbReference>
<reference evidence="15" key="2">
    <citation type="submission" date="2025-08" db="UniProtKB">
        <authorList>
            <consortium name="RefSeq"/>
        </authorList>
    </citation>
    <scope>IDENTIFICATION</scope>
    <source>
        <tissue evidence="15">Leaf</tissue>
    </source>
</reference>
<comment type="catalytic activity">
    <reaction evidence="9">
        <text>L-threonyl-[protein] + ATP = O-phospho-L-threonyl-[protein] + ADP + H(+)</text>
        <dbReference type="Rhea" id="RHEA:46608"/>
        <dbReference type="Rhea" id="RHEA-COMP:11060"/>
        <dbReference type="Rhea" id="RHEA-COMP:11605"/>
        <dbReference type="ChEBI" id="CHEBI:15378"/>
        <dbReference type="ChEBI" id="CHEBI:30013"/>
        <dbReference type="ChEBI" id="CHEBI:30616"/>
        <dbReference type="ChEBI" id="CHEBI:61977"/>
        <dbReference type="ChEBI" id="CHEBI:456216"/>
        <dbReference type="EC" id="2.7.11.1"/>
    </reaction>
</comment>
<dbReference type="Pfam" id="PF07714">
    <property type="entry name" value="PK_Tyr_Ser-Thr"/>
    <property type="match status" value="1"/>
</dbReference>
<evidence type="ECO:0000256" key="6">
    <source>
        <dbReference type="ARBA" id="ARBA00022741"/>
    </source>
</evidence>
<dbReference type="GO" id="GO:0004674">
    <property type="term" value="F:protein serine/threonine kinase activity"/>
    <property type="evidence" value="ECO:0007669"/>
    <property type="project" value="UniProtKB-KW"/>
</dbReference>
<dbReference type="GeneID" id="116214054"/>
<dbReference type="GO" id="GO:0005524">
    <property type="term" value="F:ATP binding"/>
    <property type="evidence" value="ECO:0007669"/>
    <property type="project" value="UniProtKB-UniRule"/>
</dbReference>
<organism evidence="14 15">
    <name type="scientific">Punica granatum</name>
    <name type="common">Pomegranate</name>
    <dbReference type="NCBI Taxonomy" id="22663"/>
    <lineage>
        <taxon>Eukaryota</taxon>
        <taxon>Viridiplantae</taxon>
        <taxon>Streptophyta</taxon>
        <taxon>Embryophyta</taxon>
        <taxon>Tracheophyta</taxon>
        <taxon>Spermatophyta</taxon>
        <taxon>Magnoliopsida</taxon>
        <taxon>eudicotyledons</taxon>
        <taxon>Gunneridae</taxon>
        <taxon>Pentapetalae</taxon>
        <taxon>rosids</taxon>
        <taxon>malvids</taxon>
        <taxon>Myrtales</taxon>
        <taxon>Lythraceae</taxon>
        <taxon>Punica</taxon>
    </lineage>
</organism>
<evidence type="ECO:0000256" key="9">
    <source>
        <dbReference type="ARBA" id="ARBA00047899"/>
    </source>
</evidence>
<name>A0A6P8EF70_PUNGR</name>
<dbReference type="PROSITE" id="PS00107">
    <property type="entry name" value="PROTEIN_KINASE_ATP"/>
    <property type="match status" value="1"/>
</dbReference>
<dbReference type="CDD" id="cd14066">
    <property type="entry name" value="STKc_IRAK"/>
    <property type="match status" value="1"/>
</dbReference>
<keyword evidence="14" id="KW-1185">Reference proteome</keyword>
<keyword evidence="3" id="KW-1003">Cell membrane</keyword>
<dbReference type="PROSITE" id="PS50011">
    <property type="entry name" value="PROTEIN_KINASE_DOM"/>
    <property type="match status" value="1"/>
</dbReference>
<feature type="binding site" evidence="11">
    <location>
        <position position="111"/>
    </location>
    <ligand>
        <name>ATP</name>
        <dbReference type="ChEBI" id="CHEBI:30616"/>
    </ligand>
</feature>
<feature type="domain" description="Protein kinase" evidence="13">
    <location>
        <begin position="72"/>
        <end position="354"/>
    </location>
</feature>
<comment type="subcellular location">
    <subcellularLocation>
        <location evidence="1">Cell membrane</location>
    </subcellularLocation>
</comment>
<proteinExistence type="inferred from homology"/>
<keyword evidence="6 11" id="KW-0547">Nucleotide-binding</keyword>
<dbReference type="PANTHER" id="PTHR45621">
    <property type="entry name" value="OS01G0588500 PROTEIN-RELATED"/>
    <property type="match status" value="1"/>
</dbReference>
<evidence type="ECO:0000256" key="12">
    <source>
        <dbReference type="RuleBase" id="RU000304"/>
    </source>
</evidence>
<evidence type="ECO:0000256" key="2">
    <source>
        <dbReference type="ARBA" id="ARBA00012513"/>
    </source>
</evidence>
<evidence type="ECO:0000256" key="7">
    <source>
        <dbReference type="ARBA" id="ARBA00022777"/>
    </source>
</evidence>
<accession>A0A6P8EF70</accession>
<dbReference type="GO" id="GO:0005886">
    <property type="term" value="C:plasma membrane"/>
    <property type="evidence" value="ECO:0007669"/>
    <property type="project" value="UniProtKB-SubCell"/>
</dbReference>